<evidence type="ECO:0000313" key="6">
    <source>
        <dbReference type="EMBL" id="CAL1154660.1"/>
    </source>
</evidence>
<dbReference type="GO" id="GO:0048471">
    <property type="term" value="C:perinuclear region of cytoplasm"/>
    <property type="evidence" value="ECO:0007669"/>
    <property type="project" value="TreeGrafter"/>
</dbReference>
<evidence type="ECO:0000313" key="5">
    <source>
        <dbReference type="EMBL" id="CAI4001285.1"/>
    </source>
</evidence>
<feature type="region of interest" description="Disordered" evidence="4">
    <location>
        <begin position="293"/>
        <end position="366"/>
    </location>
</feature>
<evidence type="ECO:0000256" key="3">
    <source>
        <dbReference type="ARBA" id="ARBA00022737"/>
    </source>
</evidence>
<dbReference type="EMBL" id="CAMXCT010002908">
    <property type="protein sequence ID" value="CAI4001285.1"/>
    <property type="molecule type" value="Genomic_DNA"/>
</dbReference>
<feature type="compositionally biased region" description="Basic and acidic residues" evidence="4">
    <location>
        <begin position="305"/>
        <end position="316"/>
    </location>
</feature>
<dbReference type="OrthoDB" id="120976at2759"/>
<dbReference type="EMBL" id="CAMXCT030002908">
    <property type="protein sequence ID" value="CAL4788597.1"/>
    <property type="molecule type" value="Genomic_DNA"/>
</dbReference>
<organism evidence="5">
    <name type="scientific">Cladocopium goreaui</name>
    <dbReference type="NCBI Taxonomy" id="2562237"/>
    <lineage>
        <taxon>Eukaryota</taxon>
        <taxon>Sar</taxon>
        <taxon>Alveolata</taxon>
        <taxon>Dinophyceae</taxon>
        <taxon>Suessiales</taxon>
        <taxon>Symbiodiniaceae</taxon>
        <taxon>Cladocopium</taxon>
    </lineage>
</organism>
<sequence length="1734" mass="192864">MLDSVAVLKNRAKELGLSDAICTRLDDLGWNTYGKLAFASNYQPGQIDETPLIKLAEEITQTRPPAPDVLPLIRRLAYESYTLTAADLRSKIDRRDEDAPRKLAQAERAARHQSQASRLPGLDLSGELEPSHLLVDLVFQMTEDNQLKYVRWEQCTKRDQELMGLKTDPTWRPDSSGIVREVKTQEEVKADVSTDLKLRYALQRRSLAFDQARIVTFDKFERWTQVLLEAYTSTPPEGYRRVSIEQIHHADMELFKFLMKETRNGIRPVGTSLPLEDALVKAVVAPEIRLHLQPLQGSSPSSAKRKNEEEQNDAAKRSKQPPASSSESEKLRRQVENLQGQLKNLKKGKGKGKSRGGRSTSSIKMPQEILGQAAMTPDGEPICYSFNCGGCSRASAGQRCPRGWHLCSRWGCQQPHSQRDHAKGGVDLASEEGFQYVLNLLKADSTLYLHAAPPDGTASKARERKLPRRLRMMGAPEPRPLRSSTFPLGLPHLTADEAARVNKANDIYRNIARLVRECVARNVLVSVENPTRGYLWETPYFQELIDEGLLHEVAFQQCMWGSARNKWSSWYVSGDVLDTLAKTCDRTHPHAGGGVRRDDNKRHFAAADKAAYPQKLCDEVAMLVSQLATTADVVWVKAEHPPKQRKKVPFSMAAAGRQPRGNRFPALIPEFAFTSNINTALPLKLPQDQNLSLQQCQQLDVPHPSKLLKILPGEDREGAQPTMKVEVGIWRTPEQFLERALEISHPFDDSSGVDDNTKANIFKLLTEGCAARADRVDEVFAYYEARAMELQPYEDLLHGALDEERQLIVEGKRFLLFEEMCKDSGITDECLHCLQLNGVSLTGRDCPTQLFHSEDAGIAMSEEQLMKSARWSRRKILGSKHGDLQSEEVRQALDLAGVDDISVMARTFVEAIRDDSTVSVTKSSGSSWTGKLHYSWEGCAPEIGGRTLDLAAAYKQVLVSKRSLWCSVLALDVLSAGDWAQHTAERFLRLIGWHFSDKESKRLSLSPTFSALGVEFCLEKARQGIVEVRNKESRIAQICDAIGAIQDSKSLTEAEASTLMGRLQFAESQTYGRAVSLHMKAIRQRACGKKAGKHLTEDMLQELRWARDFVKESCPRVLLAGGSHAKVLIFTDAALENNDQVGTLGMVALRVVSGVVTERFYFSESVPDEVMGLMQLDTKKIISGLELLAGIVGVVLMRRLECTGRMFLFVDNEAARACLISMNSSVAVHSAFLNTCEERWEETCTRATSQRRSAWLADVAMRKLDDTLVRPTVQKAPPSVCLSQQLFEGEETCTRATSQRRSAWLADVAMRKLDDTLVRPTVQKAPPSVCLSQQLFDALLVQEDGLEGTTCSSRKTSQFDETEREEDDEVLEVRPEDFEIKEEDLVEFSTDGILTDINLAGTTPDEELGNAGFQALSLSLANKVGNLRRLSLRRCGLSGSAGFREVGRLLTRCCSLEVLDVSNNDAGEGLRGEFCEALDDARSLRVLEMRGCGLRDRGLDPLCAVLERVDEALRPVVAVQKLSLSTNHITPEGARRLGSMLSTNLKLEDLDISDNDLQEAGGESIAEGLVGNKGRLQKLNISHNRLRVGGARAVLDRFLETDSMIQMHIKRLPGTKHGFVLDGMTVTGLEFMGWVEKHNEKHPSEAVFAGDRIVDVNGKTEDGDMIYELTVGEDLDIKLARDGVCMKNLDICYNLLGTKGSEELMKLIGSRRKGSMLGNQARLPGGRIVLLNAY</sequence>
<protein>
    <submittedName>
        <fullName evidence="7">Cation channel sperm-associated protein 1</fullName>
    </submittedName>
</protein>
<dbReference type="EMBL" id="CAMXCT020002908">
    <property type="protein sequence ID" value="CAL1154660.1"/>
    <property type="molecule type" value="Genomic_DNA"/>
</dbReference>
<dbReference type="GO" id="GO:0031267">
    <property type="term" value="F:small GTPase binding"/>
    <property type="evidence" value="ECO:0007669"/>
    <property type="project" value="TreeGrafter"/>
</dbReference>
<dbReference type="Gene3D" id="3.80.10.10">
    <property type="entry name" value="Ribonuclease Inhibitor"/>
    <property type="match status" value="1"/>
</dbReference>
<proteinExistence type="predicted"/>
<accession>A0A9P1G872</accession>
<evidence type="ECO:0000256" key="1">
    <source>
        <dbReference type="ARBA" id="ARBA00022468"/>
    </source>
</evidence>
<dbReference type="InterPro" id="IPR001611">
    <property type="entry name" value="Leu-rich_rpt"/>
</dbReference>
<name>A0A9P1G872_9DINO</name>
<keyword evidence="1" id="KW-0343">GTPase activation</keyword>
<dbReference type="GO" id="GO:0005634">
    <property type="term" value="C:nucleus"/>
    <property type="evidence" value="ECO:0007669"/>
    <property type="project" value="TreeGrafter"/>
</dbReference>
<gene>
    <name evidence="5" type="ORF">C1SCF055_LOCUS27339</name>
</gene>
<dbReference type="PANTHER" id="PTHR24113:SF12">
    <property type="entry name" value="RAN GTPASE-ACTIVATING PROTEIN 1"/>
    <property type="match status" value="1"/>
</dbReference>
<evidence type="ECO:0000313" key="8">
    <source>
        <dbReference type="Proteomes" id="UP001152797"/>
    </source>
</evidence>
<dbReference type="GO" id="GO:0005096">
    <property type="term" value="F:GTPase activator activity"/>
    <property type="evidence" value="ECO:0007669"/>
    <property type="project" value="UniProtKB-KW"/>
</dbReference>
<keyword evidence="8" id="KW-1185">Reference proteome</keyword>
<dbReference type="Pfam" id="PF13516">
    <property type="entry name" value="LRR_6"/>
    <property type="match status" value="2"/>
</dbReference>
<dbReference type="SMART" id="SM00368">
    <property type="entry name" value="LRR_RI"/>
    <property type="match status" value="7"/>
</dbReference>
<keyword evidence="3" id="KW-0677">Repeat</keyword>
<evidence type="ECO:0000313" key="7">
    <source>
        <dbReference type="EMBL" id="CAL4788597.1"/>
    </source>
</evidence>
<dbReference type="Proteomes" id="UP001152797">
    <property type="component" value="Unassembled WGS sequence"/>
</dbReference>
<reference evidence="5" key="1">
    <citation type="submission" date="2022-10" db="EMBL/GenBank/DDBJ databases">
        <authorList>
            <person name="Chen Y."/>
            <person name="Dougan E. K."/>
            <person name="Chan C."/>
            <person name="Rhodes N."/>
            <person name="Thang M."/>
        </authorList>
    </citation>
    <scope>NUCLEOTIDE SEQUENCE</scope>
</reference>
<keyword evidence="2" id="KW-0433">Leucine-rich repeat</keyword>
<feature type="compositionally biased region" description="Basic and acidic residues" evidence="4">
    <location>
        <begin position="96"/>
        <end position="110"/>
    </location>
</feature>
<dbReference type="InterPro" id="IPR032675">
    <property type="entry name" value="LRR_dom_sf"/>
</dbReference>
<dbReference type="GO" id="GO:0006913">
    <property type="term" value="P:nucleocytoplasmic transport"/>
    <property type="evidence" value="ECO:0007669"/>
    <property type="project" value="TreeGrafter"/>
</dbReference>
<comment type="caution">
    <text evidence="5">The sequence shown here is derived from an EMBL/GenBank/DDBJ whole genome shotgun (WGS) entry which is preliminary data.</text>
</comment>
<evidence type="ECO:0000256" key="2">
    <source>
        <dbReference type="ARBA" id="ARBA00022614"/>
    </source>
</evidence>
<dbReference type="PANTHER" id="PTHR24113">
    <property type="entry name" value="RAN GTPASE-ACTIVATING PROTEIN 1"/>
    <property type="match status" value="1"/>
</dbReference>
<dbReference type="InterPro" id="IPR027038">
    <property type="entry name" value="RanGap"/>
</dbReference>
<feature type="compositionally biased region" description="Basic residues" evidence="4">
    <location>
        <begin position="344"/>
        <end position="356"/>
    </location>
</feature>
<reference evidence="6" key="2">
    <citation type="submission" date="2024-04" db="EMBL/GenBank/DDBJ databases">
        <authorList>
            <person name="Chen Y."/>
            <person name="Shah S."/>
            <person name="Dougan E. K."/>
            <person name="Thang M."/>
            <person name="Chan C."/>
        </authorList>
    </citation>
    <scope>NUCLEOTIDE SEQUENCE [LARGE SCALE GENOMIC DNA]</scope>
</reference>
<dbReference type="SUPFAM" id="SSF52047">
    <property type="entry name" value="RNI-like"/>
    <property type="match status" value="1"/>
</dbReference>
<dbReference type="GO" id="GO:0005829">
    <property type="term" value="C:cytosol"/>
    <property type="evidence" value="ECO:0007669"/>
    <property type="project" value="TreeGrafter"/>
</dbReference>
<evidence type="ECO:0000256" key="4">
    <source>
        <dbReference type="SAM" id="MobiDB-lite"/>
    </source>
</evidence>
<feature type="region of interest" description="Disordered" evidence="4">
    <location>
        <begin position="96"/>
        <end position="123"/>
    </location>
</feature>